<comment type="caution">
    <text evidence="1">The sequence shown here is derived from an EMBL/GenBank/DDBJ whole genome shotgun (WGS) entry which is preliminary data.</text>
</comment>
<proteinExistence type="predicted"/>
<name>A0A2R5ERE9_9BACL</name>
<evidence type="ECO:0000313" key="1">
    <source>
        <dbReference type="EMBL" id="GBG08239.1"/>
    </source>
</evidence>
<dbReference type="InterPro" id="IPR029033">
    <property type="entry name" value="His_PPase_superfam"/>
</dbReference>
<gene>
    <name evidence="1" type="ORF">PAT3040_02811</name>
</gene>
<dbReference type="PANTHER" id="PTHR48100:SF1">
    <property type="entry name" value="HISTIDINE PHOSPHATASE FAMILY PROTEIN-RELATED"/>
    <property type="match status" value="1"/>
</dbReference>
<dbReference type="CDD" id="cd07067">
    <property type="entry name" value="HP_PGM_like"/>
    <property type="match status" value="1"/>
</dbReference>
<keyword evidence="2" id="KW-1185">Reference proteome</keyword>
<dbReference type="GO" id="GO:0005737">
    <property type="term" value="C:cytoplasm"/>
    <property type="evidence" value="ECO:0007669"/>
    <property type="project" value="TreeGrafter"/>
</dbReference>
<dbReference type="SMART" id="SM00855">
    <property type="entry name" value="PGAM"/>
    <property type="match status" value="1"/>
</dbReference>
<evidence type="ECO:0000313" key="2">
    <source>
        <dbReference type="Proteomes" id="UP000245202"/>
    </source>
</evidence>
<dbReference type="GO" id="GO:0016791">
    <property type="term" value="F:phosphatase activity"/>
    <property type="evidence" value="ECO:0007669"/>
    <property type="project" value="TreeGrafter"/>
</dbReference>
<dbReference type="InterPro" id="IPR050275">
    <property type="entry name" value="PGM_Phosphatase"/>
</dbReference>
<organism evidence="1 2">
    <name type="scientific">Paenibacillus agaridevorans</name>
    <dbReference type="NCBI Taxonomy" id="171404"/>
    <lineage>
        <taxon>Bacteria</taxon>
        <taxon>Bacillati</taxon>
        <taxon>Bacillota</taxon>
        <taxon>Bacilli</taxon>
        <taxon>Bacillales</taxon>
        <taxon>Paenibacillaceae</taxon>
        <taxon>Paenibacillus</taxon>
    </lineage>
</organism>
<dbReference type="InterPro" id="IPR013078">
    <property type="entry name" value="His_Pase_superF_clade-1"/>
</dbReference>
<protein>
    <submittedName>
        <fullName evidence="1">Histidine phosphatase family protein</fullName>
    </submittedName>
</protein>
<dbReference type="SUPFAM" id="SSF53254">
    <property type="entry name" value="Phosphoglycerate mutase-like"/>
    <property type="match status" value="1"/>
</dbReference>
<reference evidence="1 2" key="1">
    <citation type="submission" date="2017-08" db="EMBL/GenBank/DDBJ databases">
        <title>Substantial Increase in Enzyme Production by Combined Drug-Resistance Mutations in Paenibacillus agaridevorans.</title>
        <authorList>
            <person name="Tanaka Y."/>
            <person name="Funane K."/>
            <person name="Hosaka T."/>
            <person name="Shiwa Y."/>
            <person name="Fujita N."/>
            <person name="Miyazaki T."/>
            <person name="Yoshikawa H."/>
            <person name="Murakami K."/>
            <person name="Kasahara K."/>
            <person name="Inaoka T."/>
            <person name="Hiraga Y."/>
            <person name="Ochi K."/>
        </authorList>
    </citation>
    <scope>NUCLEOTIDE SEQUENCE [LARGE SCALE GENOMIC DNA]</scope>
    <source>
        <strain evidence="1 2">T-3040</strain>
    </source>
</reference>
<dbReference type="AlphaFoldDB" id="A0A2R5ERE9"/>
<dbReference type="PANTHER" id="PTHR48100">
    <property type="entry name" value="BROAD-SPECIFICITY PHOSPHATASE YOR283W-RELATED"/>
    <property type="match status" value="1"/>
</dbReference>
<accession>A0A2R5ERE9</accession>
<sequence>MEVRALKRIYLIRHCKAEGQEANAKLTIEGKEQAIKLADFLHEKQIDYIISSSYVRAVSSIQPLAEKNKLKINIEERLCERVLSSENIENWMDRLSETYENLDLRLFGGESSREAMERGYSVINELIERIESSIAIVTHGNLMSLIIKYFDNEFGFEEWKKLSNPDVYELKILNSKKEHYSLSRIWK</sequence>
<dbReference type="Proteomes" id="UP000245202">
    <property type="component" value="Unassembled WGS sequence"/>
</dbReference>
<dbReference type="Pfam" id="PF00300">
    <property type="entry name" value="His_Phos_1"/>
    <property type="match status" value="1"/>
</dbReference>
<dbReference type="EMBL" id="BDQX01000161">
    <property type="protein sequence ID" value="GBG08239.1"/>
    <property type="molecule type" value="Genomic_DNA"/>
</dbReference>
<dbReference type="Gene3D" id="3.40.50.1240">
    <property type="entry name" value="Phosphoglycerate mutase-like"/>
    <property type="match status" value="1"/>
</dbReference>